<dbReference type="PANTHER" id="PTHR19372:SF7">
    <property type="entry name" value="SULFITE OXIDASE, MITOCHONDRIAL"/>
    <property type="match status" value="1"/>
</dbReference>
<evidence type="ECO:0000256" key="9">
    <source>
        <dbReference type="ARBA" id="ARBA00022505"/>
    </source>
</evidence>
<dbReference type="Gene3D" id="2.40.30.10">
    <property type="entry name" value="Translation factors"/>
    <property type="match status" value="1"/>
</dbReference>
<evidence type="ECO:0000313" key="20">
    <source>
        <dbReference type="Proteomes" id="UP000054302"/>
    </source>
</evidence>
<dbReference type="SUPFAM" id="SSF52343">
    <property type="entry name" value="Ferredoxin reductase-like, C-terminal NADP-linked domain"/>
    <property type="match status" value="1"/>
</dbReference>
<dbReference type="PROSITE" id="PS50255">
    <property type="entry name" value="CYTOCHROME_B5_2"/>
    <property type="match status" value="1"/>
</dbReference>
<accession>A0A0D1ZW93</accession>
<evidence type="ECO:0000256" key="15">
    <source>
        <dbReference type="ARBA" id="ARBA00049155"/>
    </source>
</evidence>
<dbReference type="GO" id="GO:0042128">
    <property type="term" value="P:nitrate assimilation"/>
    <property type="evidence" value="ECO:0007669"/>
    <property type="project" value="UniProtKB-KW"/>
</dbReference>
<evidence type="ECO:0000256" key="12">
    <source>
        <dbReference type="ARBA" id="ARBA00022827"/>
    </source>
</evidence>
<comment type="catalytic activity">
    <reaction evidence="15">
        <text>nitrite + NADP(+) + H2O = nitrate + NADPH + H(+)</text>
        <dbReference type="Rhea" id="RHEA:19061"/>
        <dbReference type="ChEBI" id="CHEBI:15377"/>
        <dbReference type="ChEBI" id="CHEBI:15378"/>
        <dbReference type="ChEBI" id="CHEBI:16301"/>
        <dbReference type="ChEBI" id="CHEBI:17632"/>
        <dbReference type="ChEBI" id="CHEBI:57783"/>
        <dbReference type="ChEBI" id="CHEBI:58349"/>
        <dbReference type="EC" id="1.7.1.3"/>
    </reaction>
</comment>
<dbReference type="Gene3D" id="3.90.420.10">
    <property type="entry name" value="Oxidoreductase, molybdopterin-binding domain"/>
    <property type="match status" value="1"/>
</dbReference>
<dbReference type="InterPro" id="IPR014756">
    <property type="entry name" value="Ig_E-set"/>
</dbReference>
<dbReference type="SUPFAM" id="SSF63380">
    <property type="entry name" value="Riboflavin synthase domain-like"/>
    <property type="match status" value="1"/>
</dbReference>
<protein>
    <recommendedName>
        <fullName evidence="8">Nitrate reductase [NADPH]</fullName>
        <ecNumber evidence="7">1.7.1.3</ecNumber>
    </recommendedName>
</protein>
<dbReference type="CDD" id="cd06183">
    <property type="entry name" value="cyt_b5_reduct_like"/>
    <property type="match status" value="1"/>
</dbReference>
<keyword evidence="10" id="KW-0285">Flavoprotein</keyword>
<feature type="region of interest" description="Disordered" evidence="16">
    <location>
        <begin position="1"/>
        <end position="30"/>
    </location>
</feature>
<comment type="cofactor">
    <cofactor evidence="1">
        <name>Mo-molybdopterin</name>
        <dbReference type="ChEBI" id="CHEBI:71302"/>
    </cofactor>
</comment>
<comment type="similarity">
    <text evidence="5">Belongs to the nitrate reductase family.</text>
</comment>
<dbReference type="InterPro" id="IPR001433">
    <property type="entry name" value="OxRdtase_FAD/NAD-bd"/>
</dbReference>
<dbReference type="InterPro" id="IPR000572">
    <property type="entry name" value="OxRdtase_Mopterin-bd_dom"/>
</dbReference>
<dbReference type="Pfam" id="PF00970">
    <property type="entry name" value="FAD_binding_6"/>
    <property type="match status" value="1"/>
</dbReference>
<dbReference type="Gene3D" id="3.10.120.10">
    <property type="entry name" value="Cytochrome b5-like heme/steroid binding domain"/>
    <property type="match status" value="1"/>
</dbReference>
<feature type="domain" description="FAD-binding FR-type" evidence="18">
    <location>
        <begin position="801"/>
        <end position="925"/>
    </location>
</feature>
<dbReference type="InterPro" id="IPR008335">
    <property type="entry name" value="Mopterin_OxRdtase_euk"/>
</dbReference>
<dbReference type="Pfam" id="PF00174">
    <property type="entry name" value="Oxidored_molyb"/>
    <property type="match status" value="1"/>
</dbReference>
<evidence type="ECO:0000256" key="8">
    <source>
        <dbReference type="ARBA" id="ARBA00015499"/>
    </source>
</evidence>
<dbReference type="Pfam" id="PF00173">
    <property type="entry name" value="Cyt-b5"/>
    <property type="match status" value="1"/>
</dbReference>
<evidence type="ECO:0000256" key="14">
    <source>
        <dbReference type="ARBA" id="ARBA00023063"/>
    </source>
</evidence>
<dbReference type="SUPFAM" id="SSF81296">
    <property type="entry name" value="E set domains"/>
    <property type="match status" value="1"/>
</dbReference>
<feature type="domain" description="Cytochrome b5 heme-binding" evidence="17">
    <location>
        <begin position="689"/>
        <end position="767"/>
    </location>
</feature>
<evidence type="ECO:0000313" key="19">
    <source>
        <dbReference type="EMBL" id="KIV91033.1"/>
    </source>
</evidence>
<keyword evidence="12" id="KW-0274">FAD</keyword>
<sequence>MPLPAPRYPYVRSHPGSSEQEIAAEPDWGAGHNHRIGYRNRHGRVAGLTHEGDHDPYNDEDHRKFVQDAMQKHRDLRKRTEKGDLLNFQDVARGQTDFHSHRPDAYPPGWRVVVDAREEWVKHEQDWPANIKLREKQEKQRMEELEAKKKLGVRSGEEDHNEEHDWRRDNSETSEKHHEAYSKSGGEATQQQHNGKITSGHNGDQKTEYQKLREIYSPQEITLLRLLQHERDQTKAFQQNDGRRDSPVKEEVRNTPIEIDAIDAMTPDNWIPRSSNLVRNTGQHPMNAEPRLDALFSAGLVTPNNLHYVRNHASVPRLLWDTHILDVCDGTLRLSMDDLKNGFEAYNIQVALGCDGNRRGELNLIKKSKGFSWGPGAISCAFWKGAMLYDVLSAAGVDGTSSNEGRQWVNFEGADEPSEGKYATSIPLDYVMDPANDVMLAYEMNNSPLPPDHGFPVRVLIPGFVGGRSVKWLSRIWITDHENESYYHIWDNRVLPSFITEKDGEFARTMFNHPSTACMEQNLNSVIVRPGQGETLEMADLLKSDTYRVQGFAYDGGGHEVQRVELSLDNGATWLYCLRHFPDRPVRNGRKFWTWVHWHIDIDSAHLARAESLTVRCFNVFKNTQPQHPVWNLMGMMNNGWYVVKLSVDTKGQLLFRHPYHQEGTNEGWMTPSTENQLAAAKQDAGVPDKQFTRQEIESHNSKDDAWLVINGNVYDVTSVLAWHPGGTATILANAGKLSLEVTSAFESIHDDYAHKKLQECVIGRVSEKAETFMREQAKAEAEKEKMSGNGNHHQVLLQSKKWVPVKLVARKQLSNDTFAYTFSYRDTYPANSPSKSRLKLGLGTCQHIQMGIHMLDKLLIRSYTPTRPVIGLDSTDDDETFELTIKTYFPDENQPGGAFSNFLHELPLGQTVEANGPTGEITYMGNGRFDIEGKTRVFHKVNLILGGSGVTPGYALLQRVAQESLTSDDSNAHVHIRVVDANKSEQDILLREQLHDIEQRSAGRIQITHVISHAADQDQWGRDGGLTGHINAQIIREKLFPPAVVRQNGNHVDTDDTQTSTRGEEGEMAGVVTFLCGPPSMIQKAALPALRDWGFIEDEDCFGF</sequence>
<evidence type="ECO:0000256" key="6">
    <source>
        <dbReference type="ARBA" id="ARBA00011738"/>
    </source>
</evidence>
<evidence type="ECO:0000256" key="1">
    <source>
        <dbReference type="ARBA" id="ARBA00001924"/>
    </source>
</evidence>
<evidence type="ECO:0000256" key="2">
    <source>
        <dbReference type="ARBA" id="ARBA00001971"/>
    </source>
</evidence>
<dbReference type="RefSeq" id="XP_016222607.1">
    <property type="nucleotide sequence ID" value="XM_016370314.1"/>
</dbReference>
<dbReference type="GO" id="GO:0030151">
    <property type="term" value="F:molybdenum ion binding"/>
    <property type="evidence" value="ECO:0007669"/>
    <property type="project" value="InterPro"/>
</dbReference>
<dbReference type="InterPro" id="IPR001199">
    <property type="entry name" value="Cyt_B5-like_heme/steroid-bd"/>
</dbReference>
<dbReference type="InterPro" id="IPR005066">
    <property type="entry name" value="MoCF_OxRdtse_dimer"/>
</dbReference>
<feature type="compositionally biased region" description="Basic and acidic residues" evidence="16">
    <location>
        <begin position="147"/>
        <end position="181"/>
    </location>
</feature>
<dbReference type="GO" id="GO:0020037">
    <property type="term" value="F:heme binding"/>
    <property type="evidence" value="ECO:0007669"/>
    <property type="project" value="TreeGrafter"/>
</dbReference>
<keyword evidence="13" id="KW-0560">Oxidoreductase</keyword>
<evidence type="ECO:0000259" key="18">
    <source>
        <dbReference type="PROSITE" id="PS51384"/>
    </source>
</evidence>
<dbReference type="InterPro" id="IPR036374">
    <property type="entry name" value="OxRdtase_Mopterin-bd_sf"/>
</dbReference>
<dbReference type="HOGENOM" id="CLU_003827_4_2_1"/>
<organism evidence="19 20">
    <name type="scientific">Exophiala mesophila</name>
    <name type="common">Black yeast-like fungus</name>
    <dbReference type="NCBI Taxonomy" id="212818"/>
    <lineage>
        <taxon>Eukaryota</taxon>
        <taxon>Fungi</taxon>
        <taxon>Dikarya</taxon>
        <taxon>Ascomycota</taxon>
        <taxon>Pezizomycotina</taxon>
        <taxon>Eurotiomycetes</taxon>
        <taxon>Chaetothyriomycetidae</taxon>
        <taxon>Chaetothyriales</taxon>
        <taxon>Herpotrichiellaceae</taxon>
        <taxon>Exophiala</taxon>
    </lineage>
</organism>
<proteinExistence type="inferred from homology"/>
<dbReference type="GO" id="GO:0008482">
    <property type="term" value="F:sulfite oxidase activity"/>
    <property type="evidence" value="ECO:0007669"/>
    <property type="project" value="TreeGrafter"/>
</dbReference>
<reference evidence="19 20" key="1">
    <citation type="submission" date="2015-01" db="EMBL/GenBank/DDBJ databases">
        <title>The Genome Sequence of Exophiala mesophila CBS40295.</title>
        <authorList>
            <consortium name="The Broad Institute Genomics Platform"/>
            <person name="Cuomo C."/>
            <person name="de Hoog S."/>
            <person name="Gorbushina A."/>
            <person name="Stielow B."/>
            <person name="Teixiera M."/>
            <person name="Abouelleil A."/>
            <person name="Chapman S.B."/>
            <person name="Priest M."/>
            <person name="Young S.K."/>
            <person name="Wortman J."/>
            <person name="Nusbaum C."/>
            <person name="Birren B."/>
        </authorList>
    </citation>
    <scope>NUCLEOTIDE SEQUENCE [LARGE SCALE GENOMIC DNA]</scope>
    <source>
        <strain evidence="19 20">CBS 40295</strain>
    </source>
</reference>
<dbReference type="VEuPathDB" id="FungiDB:PV10_05620"/>
<comment type="cofactor">
    <cofactor evidence="3">
        <name>FAD</name>
        <dbReference type="ChEBI" id="CHEBI:57692"/>
    </cofactor>
</comment>
<dbReference type="GO" id="GO:0006790">
    <property type="term" value="P:sulfur compound metabolic process"/>
    <property type="evidence" value="ECO:0007669"/>
    <property type="project" value="TreeGrafter"/>
</dbReference>
<dbReference type="PRINTS" id="PR00407">
    <property type="entry name" value="EUMOPTERIN"/>
</dbReference>
<evidence type="ECO:0000256" key="16">
    <source>
        <dbReference type="SAM" id="MobiDB-lite"/>
    </source>
</evidence>
<keyword evidence="20" id="KW-1185">Reference proteome</keyword>
<evidence type="ECO:0000256" key="13">
    <source>
        <dbReference type="ARBA" id="ARBA00023002"/>
    </source>
</evidence>
<dbReference type="SMART" id="SM01117">
    <property type="entry name" value="Cyt-b5"/>
    <property type="match status" value="1"/>
</dbReference>
<comment type="subunit">
    <text evidence="6">Homodimer.</text>
</comment>
<dbReference type="Pfam" id="PF03404">
    <property type="entry name" value="Mo-co_dimer"/>
    <property type="match status" value="1"/>
</dbReference>
<dbReference type="InterPro" id="IPR008333">
    <property type="entry name" value="Cbr1-like_FAD-bd_dom"/>
</dbReference>
<dbReference type="STRING" id="212818.A0A0D1ZW93"/>
<dbReference type="PRINTS" id="PR00406">
    <property type="entry name" value="CYTB5RDTASE"/>
</dbReference>
<dbReference type="Pfam" id="PF00175">
    <property type="entry name" value="NAD_binding_1"/>
    <property type="match status" value="1"/>
</dbReference>
<dbReference type="InterPro" id="IPR017938">
    <property type="entry name" value="Riboflavin_synthase-like_b-brl"/>
</dbReference>
<evidence type="ECO:0000256" key="11">
    <source>
        <dbReference type="ARBA" id="ARBA00022723"/>
    </source>
</evidence>
<dbReference type="OrthoDB" id="432685at2759"/>
<evidence type="ECO:0000256" key="3">
    <source>
        <dbReference type="ARBA" id="ARBA00001974"/>
    </source>
</evidence>
<dbReference type="Proteomes" id="UP000054302">
    <property type="component" value="Unassembled WGS sequence"/>
</dbReference>
<keyword evidence="14" id="KW-0534">Nitrate assimilation</keyword>
<dbReference type="SUPFAM" id="SSF55856">
    <property type="entry name" value="Cytochrome b5-like heme/steroid binding domain"/>
    <property type="match status" value="1"/>
</dbReference>
<dbReference type="Gene3D" id="2.60.40.650">
    <property type="match status" value="1"/>
</dbReference>
<evidence type="ECO:0000256" key="5">
    <source>
        <dbReference type="ARBA" id="ARBA00006253"/>
    </source>
</evidence>
<name>A0A0D1ZW93_EXOME</name>
<comment type="cofactor">
    <cofactor evidence="2">
        <name>heme</name>
        <dbReference type="ChEBI" id="CHEBI:30413"/>
    </cofactor>
</comment>
<evidence type="ECO:0000256" key="7">
    <source>
        <dbReference type="ARBA" id="ARBA00012673"/>
    </source>
</evidence>
<dbReference type="GO" id="GO:0050464">
    <property type="term" value="F:nitrate reductase (NADPH) activity"/>
    <property type="evidence" value="ECO:0007669"/>
    <property type="project" value="UniProtKB-EC"/>
</dbReference>
<evidence type="ECO:0000256" key="4">
    <source>
        <dbReference type="ARBA" id="ARBA00003838"/>
    </source>
</evidence>
<dbReference type="PANTHER" id="PTHR19372">
    <property type="entry name" value="SULFITE REDUCTASE"/>
    <property type="match status" value="1"/>
</dbReference>
<dbReference type="SUPFAM" id="SSF56524">
    <property type="entry name" value="Oxidoreductase molybdopterin-binding domain"/>
    <property type="match status" value="1"/>
</dbReference>
<dbReference type="EC" id="1.7.1.3" evidence="7"/>
<evidence type="ECO:0000259" key="17">
    <source>
        <dbReference type="PROSITE" id="PS50255"/>
    </source>
</evidence>
<comment type="function">
    <text evidence="4">Nitrate reductase is a key enzyme involved in the first step of nitrate assimilation in plants, fungi and bacteria.</text>
</comment>
<dbReference type="OMA" id="MNNCWYT"/>
<dbReference type="InterPro" id="IPR039261">
    <property type="entry name" value="FNR_nucleotide-bd"/>
</dbReference>
<feature type="compositionally biased region" description="Polar residues" evidence="16">
    <location>
        <begin position="187"/>
        <end position="202"/>
    </location>
</feature>
<keyword evidence="11" id="KW-0479">Metal-binding</keyword>
<dbReference type="GO" id="GO:0043546">
    <property type="term" value="F:molybdopterin cofactor binding"/>
    <property type="evidence" value="ECO:0007669"/>
    <property type="project" value="TreeGrafter"/>
</dbReference>
<dbReference type="AlphaFoldDB" id="A0A0D1ZW93"/>
<dbReference type="InterPro" id="IPR036400">
    <property type="entry name" value="Cyt_B5-like_heme/steroid_sf"/>
</dbReference>
<dbReference type="GeneID" id="27323465"/>
<keyword evidence="9" id="KW-0500">Molybdenum</keyword>
<evidence type="ECO:0000256" key="10">
    <source>
        <dbReference type="ARBA" id="ARBA00022630"/>
    </source>
</evidence>
<gene>
    <name evidence="19" type="ORF">PV10_05620</name>
</gene>
<dbReference type="InterPro" id="IPR017927">
    <property type="entry name" value="FAD-bd_FR_type"/>
</dbReference>
<dbReference type="EMBL" id="KN847523">
    <property type="protein sequence ID" value="KIV91033.1"/>
    <property type="molecule type" value="Genomic_DNA"/>
</dbReference>
<dbReference type="Gene3D" id="3.40.50.80">
    <property type="entry name" value="Nucleotide-binding domain of ferredoxin-NADP reductase (FNR) module"/>
    <property type="match status" value="1"/>
</dbReference>
<feature type="region of interest" description="Disordered" evidence="16">
    <location>
        <begin position="147"/>
        <end position="207"/>
    </location>
</feature>
<dbReference type="PROSITE" id="PS51384">
    <property type="entry name" value="FAD_FR"/>
    <property type="match status" value="1"/>
</dbReference>